<dbReference type="AlphaFoldDB" id="A0A2T1FUA2"/>
<accession>A0A2T1FUA2</accession>
<name>A0A2T1FUA2_9CYAN</name>
<protein>
    <submittedName>
        <fullName evidence="1">Uncharacterized protein</fullName>
    </submittedName>
</protein>
<organism evidence="1 2">
    <name type="scientific">Chamaesiphon polymorphus CCALA 037</name>
    <dbReference type="NCBI Taxonomy" id="2107692"/>
    <lineage>
        <taxon>Bacteria</taxon>
        <taxon>Bacillati</taxon>
        <taxon>Cyanobacteriota</taxon>
        <taxon>Cyanophyceae</taxon>
        <taxon>Gomontiellales</taxon>
        <taxon>Chamaesiphonaceae</taxon>
        <taxon>Chamaesiphon</taxon>
    </lineage>
</organism>
<dbReference type="Proteomes" id="UP000238937">
    <property type="component" value="Unassembled WGS sequence"/>
</dbReference>
<evidence type="ECO:0000313" key="1">
    <source>
        <dbReference type="EMBL" id="PSB48575.1"/>
    </source>
</evidence>
<reference evidence="1 2" key="1">
    <citation type="submission" date="2018-03" db="EMBL/GenBank/DDBJ databases">
        <title>The ancient ancestry and fast evolution of plastids.</title>
        <authorList>
            <person name="Moore K.R."/>
            <person name="Magnabosco C."/>
            <person name="Momper L."/>
            <person name="Gold D.A."/>
            <person name="Bosak T."/>
            <person name="Fournier G.P."/>
        </authorList>
    </citation>
    <scope>NUCLEOTIDE SEQUENCE [LARGE SCALE GENOMIC DNA]</scope>
    <source>
        <strain evidence="1 2">CCALA 037</strain>
    </source>
</reference>
<evidence type="ECO:0000313" key="2">
    <source>
        <dbReference type="Proteomes" id="UP000238937"/>
    </source>
</evidence>
<comment type="caution">
    <text evidence="1">The sequence shown here is derived from an EMBL/GenBank/DDBJ whole genome shotgun (WGS) entry which is preliminary data.</text>
</comment>
<gene>
    <name evidence="1" type="ORF">C7B77_23825</name>
</gene>
<proteinExistence type="predicted"/>
<keyword evidence="2" id="KW-1185">Reference proteome</keyword>
<sequence length="79" mass="8865">MAAQVLVFGVSGHQFSEDIVNIDSTKKHQLVKLMPGLRLLGEREITKTVTLHFYQAKRQGFSSDRLAASKLRDEKLPAI</sequence>
<dbReference type="EMBL" id="PVWO01000440">
    <property type="protein sequence ID" value="PSB48575.1"/>
    <property type="molecule type" value="Genomic_DNA"/>
</dbReference>